<name>A0A6G0WQT8_9STRA</name>
<evidence type="ECO:0000313" key="2">
    <source>
        <dbReference type="Proteomes" id="UP000481153"/>
    </source>
</evidence>
<keyword evidence="2" id="KW-1185">Reference proteome</keyword>
<protein>
    <submittedName>
        <fullName evidence="1">Uncharacterized protein</fullName>
    </submittedName>
</protein>
<dbReference type="Proteomes" id="UP000481153">
    <property type="component" value="Unassembled WGS sequence"/>
</dbReference>
<gene>
    <name evidence="1" type="ORF">Ae201684_012703</name>
</gene>
<reference evidence="1 2" key="1">
    <citation type="submission" date="2019-07" db="EMBL/GenBank/DDBJ databases">
        <title>Genomics analysis of Aphanomyces spp. identifies a new class of oomycete effector associated with host adaptation.</title>
        <authorList>
            <person name="Gaulin E."/>
        </authorList>
    </citation>
    <scope>NUCLEOTIDE SEQUENCE [LARGE SCALE GENOMIC DNA]</scope>
    <source>
        <strain evidence="1 2">ATCC 201684</strain>
    </source>
</reference>
<evidence type="ECO:0000313" key="1">
    <source>
        <dbReference type="EMBL" id="KAF0729815.1"/>
    </source>
</evidence>
<proteinExistence type="predicted"/>
<comment type="caution">
    <text evidence="1">The sequence shown here is derived from an EMBL/GenBank/DDBJ whole genome shotgun (WGS) entry which is preliminary data.</text>
</comment>
<organism evidence="1 2">
    <name type="scientific">Aphanomyces euteiches</name>
    <dbReference type="NCBI Taxonomy" id="100861"/>
    <lineage>
        <taxon>Eukaryota</taxon>
        <taxon>Sar</taxon>
        <taxon>Stramenopiles</taxon>
        <taxon>Oomycota</taxon>
        <taxon>Saprolegniomycetes</taxon>
        <taxon>Saprolegniales</taxon>
        <taxon>Verrucalvaceae</taxon>
        <taxon>Aphanomyces</taxon>
    </lineage>
</organism>
<sequence length="103" mass="11843">MNTFHAAVSALQVALYRQRRQRRTTQIMRLLRRSTTTSTDLNVLSDLSLAALAIKLERLIFLDLPDRVGLLNDEMLELRMRLVIKHILESKDPSKNNNPSEAD</sequence>
<dbReference type="VEuPathDB" id="FungiDB:AeMF1_018850"/>
<dbReference type="AlphaFoldDB" id="A0A6G0WQT8"/>
<accession>A0A6G0WQT8</accession>
<dbReference type="EMBL" id="VJMJ01000161">
    <property type="protein sequence ID" value="KAF0729815.1"/>
    <property type="molecule type" value="Genomic_DNA"/>
</dbReference>